<keyword evidence="3" id="KW-1185">Reference proteome</keyword>
<feature type="transmembrane region" description="Helical" evidence="1">
    <location>
        <begin position="12"/>
        <end position="31"/>
    </location>
</feature>
<keyword evidence="1" id="KW-0472">Membrane</keyword>
<feature type="transmembrane region" description="Helical" evidence="1">
    <location>
        <begin position="220"/>
        <end position="239"/>
    </location>
</feature>
<name>A0ABV9QM53_9FIRM</name>
<feature type="transmembrane region" description="Helical" evidence="1">
    <location>
        <begin position="176"/>
        <end position="208"/>
    </location>
</feature>
<gene>
    <name evidence="2" type="ORF">ACFO4R_07800</name>
</gene>
<dbReference type="InterPro" id="IPR025686">
    <property type="entry name" value="Glucos_trans_II"/>
</dbReference>
<feature type="transmembrane region" description="Helical" evidence="1">
    <location>
        <begin position="145"/>
        <end position="164"/>
    </location>
</feature>
<keyword evidence="1" id="KW-1133">Transmembrane helix</keyword>
<feature type="transmembrane region" description="Helical" evidence="1">
    <location>
        <begin position="333"/>
        <end position="351"/>
    </location>
</feature>
<dbReference type="EMBL" id="JBHSHL010000028">
    <property type="protein sequence ID" value="MFC4804984.1"/>
    <property type="molecule type" value="Genomic_DNA"/>
</dbReference>
<dbReference type="RefSeq" id="WP_379788515.1">
    <property type="nucleotide sequence ID" value="NZ_JBHSHL010000028.1"/>
</dbReference>
<feature type="transmembrane region" description="Helical" evidence="1">
    <location>
        <begin position="120"/>
        <end position="138"/>
    </location>
</feature>
<proteinExistence type="predicted"/>
<comment type="caution">
    <text evidence="2">The sequence shown here is derived from an EMBL/GenBank/DDBJ whole genome shotgun (WGS) entry which is preliminary data.</text>
</comment>
<sequence>MLIDRFKKQTDVELLIVCLCIAFICYGGYVYPHYATDTYRVVANLEFTLRDIWEEYTFPYLKAGRYGLGILMYIVAMFRIHPLLNNVVSNVLSICFIGLSLYHLVYRLSSYLEFRSTRKFKLLLVATPIFINPLYADWFQFPECVVYYSLGLYLVTILAFKVFFQESYTSIKRKVFYIGSLIFVIGIYQILLNVFFILSLFIIYMIYLKKNTATKVLIKEFLFLLFLYTGISLIQLTIIKVFGNGIRTNTDIINNTIYVIKMQPVLWAMKTTGNGNVWLVITTLVVLAFNIVSIFTIQGIPKSKEFLLFILFFVVISGILYSTHILAEPWLSQRTVVLLYGFPGILGLLFLCRKQTDSSLQAYFNLALIFFLVLNTVYIYRTNNISIGMQKTNSLDKQIVLQIRAEIEDYEKVSGIQVSKIAFKNDAQLNWSYPDVFCMFDLNVRAWAVDWARKNMVEFYMQRKFDEIEMDDVIYQRYFFEKNWNTYEESQTEIIGDTIYIMVY</sequence>
<feature type="transmembrane region" description="Helical" evidence="1">
    <location>
        <begin position="87"/>
        <end position="108"/>
    </location>
</feature>
<feature type="transmembrane region" description="Helical" evidence="1">
    <location>
        <begin position="277"/>
        <end position="297"/>
    </location>
</feature>
<evidence type="ECO:0000313" key="3">
    <source>
        <dbReference type="Proteomes" id="UP001595916"/>
    </source>
</evidence>
<keyword evidence="1" id="KW-0812">Transmembrane</keyword>
<dbReference type="Pfam" id="PF14264">
    <property type="entry name" value="Glucos_trans_II"/>
    <property type="match status" value="1"/>
</dbReference>
<organism evidence="2 3">
    <name type="scientific">Filifactor villosus</name>
    <dbReference type="NCBI Taxonomy" id="29374"/>
    <lineage>
        <taxon>Bacteria</taxon>
        <taxon>Bacillati</taxon>
        <taxon>Bacillota</taxon>
        <taxon>Clostridia</taxon>
        <taxon>Peptostreptococcales</taxon>
        <taxon>Filifactoraceae</taxon>
        <taxon>Filifactor</taxon>
    </lineage>
</organism>
<evidence type="ECO:0000313" key="2">
    <source>
        <dbReference type="EMBL" id="MFC4804984.1"/>
    </source>
</evidence>
<dbReference type="Proteomes" id="UP001595916">
    <property type="component" value="Unassembled WGS sequence"/>
</dbReference>
<accession>A0ABV9QM53</accession>
<feature type="transmembrane region" description="Helical" evidence="1">
    <location>
        <begin position="306"/>
        <end position="327"/>
    </location>
</feature>
<reference evidence="3" key="1">
    <citation type="journal article" date="2019" name="Int. J. Syst. Evol. Microbiol.">
        <title>The Global Catalogue of Microorganisms (GCM) 10K type strain sequencing project: providing services to taxonomists for standard genome sequencing and annotation.</title>
        <authorList>
            <consortium name="The Broad Institute Genomics Platform"/>
            <consortium name="The Broad Institute Genome Sequencing Center for Infectious Disease"/>
            <person name="Wu L."/>
            <person name="Ma J."/>
        </authorList>
    </citation>
    <scope>NUCLEOTIDE SEQUENCE [LARGE SCALE GENOMIC DNA]</scope>
    <source>
        <strain evidence="3">CCUG 46385</strain>
    </source>
</reference>
<evidence type="ECO:0000256" key="1">
    <source>
        <dbReference type="SAM" id="Phobius"/>
    </source>
</evidence>
<protein>
    <submittedName>
        <fullName evidence="2">Glucosyltransferase domain-containing protein</fullName>
    </submittedName>
</protein>
<feature type="transmembrane region" description="Helical" evidence="1">
    <location>
        <begin position="363"/>
        <end position="380"/>
    </location>
</feature>